<reference evidence="3" key="1">
    <citation type="submission" date="2023-03" db="EMBL/GenBank/DDBJ databases">
        <title>Massive genome expansion in bonnet fungi (Mycena s.s.) driven by repeated elements and novel gene families across ecological guilds.</title>
        <authorList>
            <consortium name="Lawrence Berkeley National Laboratory"/>
            <person name="Harder C.B."/>
            <person name="Miyauchi S."/>
            <person name="Viragh M."/>
            <person name="Kuo A."/>
            <person name="Thoen E."/>
            <person name="Andreopoulos B."/>
            <person name="Lu D."/>
            <person name="Skrede I."/>
            <person name="Drula E."/>
            <person name="Henrissat B."/>
            <person name="Morin E."/>
            <person name="Kohler A."/>
            <person name="Barry K."/>
            <person name="LaButti K."/>
            <person name="Morin E."/>
            <person name="Salamov A."/>
            <person name="Lipzen A."/>
            <person name="Mereny Z."/>
            <person name="Hegedus B."/>
            <person name="Baldrian P."/>
            <person name="Stursova M."/>
            <person name="Weitz H."/>
            <person name="Taylor A."/>
            <person name="Grigoriev I.V."/>
            <person name="Nagy L.G."/>
            <person name="Martin F."/>
            <person name="Kauserud H."/>
        </authorList>
    </citation>
    <scope>NUCLEOTIDE SEQUENCE</scope>
    <source>
        <strain evidence="3">CBHHK188m</strain>
    </source>
</reference>
<feature type="region of interest" description="Disordered" evidence="1">
    <location>
        <begin position="283"/>
        <end position="308"/>
    </location>
</feature>
<dbReference type="EMBL" id="JARJLG010000207">
    <property type="protein sequence ID" value="KAJ7728136.1"/>
    <property type="molecule type" value="Genomic_DNA"/>
</dbReference>
<evidence type="ECO:0000313" key="4">
    <source>
        <dbReference type="Proteomes" id="UP001215280"/>
    </source>
</evidence>
<feature type="transmembrane region" description="Helical" evidence="2">
    <location>
        <begin position="139"/>
        <end position="161"/>
    </location>
</feature>
<keyword evidence="2" id="KW-1133">Transmembrane helix</keyword>
<evidence type="ECO:0000256" key="2">
    <source>
        <dbReference type="SAM" id="Phobius"/>
    </source>
</evidence>
<feature type="transmembrane region" description="Helical" evidence="2">
    <location>
        <begin position="205"/>
        <end position="230"/>
    </location>
</feature>
<organism evidence="3 4">
    <name type="scientific">Mycena maculata</name>
    <dbReference type="NCBI Taxonomy" id="230809"/>
    <lineage>
        <taxon>Eukaryota</taxon>
        <taxon>Fungi</taxon>
        <taxon>Dikarya</taxon>
        <taxon>Basidiomycota</taxon>
        <taxon>Agaricomycotina</taxon>
        <taxon>Agaricomycetes</taxon>
        <taxon>Agaricomycetidae</taxon>
        <taxon>Agaricales</taxon>
        <taxon>Marasmiineae</taxon>
        <taxon>Mycenaceae</taxon>
        <taxon>Mycena</taxon>
    </lineage>
</organism>
<feature type="transmembrane region" description="Helical" evidence="2">
    <location>
        <begin position="167"/>
        <end position="193"/>
    </location>
</feature>
<keyword evidence="4" id="KW-1185">Reference proteome</keyword>
<comment type="caution">
    <text evidence="3">The sequence shown here is derived from an EMBL/GenBank/DDBJ whole genome shotgun (WGS) entry which is preliminary data.</text>
</comment>
<sequence length="308" mass="34723">MKLPVDDTHIRKFPLTAISKLSPYTGLILSVVLLVLFLTKFYVLELFLLKKVYGTKYTELDEVNRRGFVNHHIAGGTKITILILAVYPFGAVVFGTAGFHTPFAHGSTVTMGDILVVVAQMLVGGFLFELIYRTKISPISVVHHMASILVAQAAITISISGNKDSSIEFLLCLVWGAFDIICEFLPHVTIIAYRVYPDSHRFLATMFRAACVTTLIGTVSETVVAMYFFGQLWSRWTLPFKILTPMLHVAFSTAQFHGTRIFFRLWRKQEGIIRRLDMEKQMEGQNASSETISARDSVDSWHRDTVHE</sequence>
<evidence type="ECO:0000313" key="3">
    <source>
        <dbReference type="EMBL" id="KAJ7728136.1"/>
    </source>
</evidence>
<proteinExistence type="predicted"/>
<protein>
    <recommendedName>
        <fullName evidence="5">TLC domain-containing protein</fullName>
    </recommendedName>
</protein>
<gene>
    <name evidence="3" type="ORF">DFH07DRAFT_896018</name>
</gene>
<feature type="transmembrane region" description="Helical" evidence="2">
    <location>
        <begin position="24"/>
        <end position="43"/>
    </location>
</feature>
<feature type="transmembrane region" description="Helical" evidence="2">
    <location>
        <begin position="111"/>
        <end position="132"/>
    </location>
</feature>
<evidence type="ECO:0008006" key="5">
    <source>
        <dbReference type="Google" id="ProtNLM"/>
    </source>
</evidence>
<dbReference type="AlphaFoldDB" id="A0AAD7MQF0"/>
<feature type="transmembrane region" description="Helical" evidence="2">
    <location>
        <begin position="79"/>
        <end position="99"/>
    </location>
</feature>
<feature type="compositionally biased region" description="Basic and acidic residues" evidence="1">
    <location>
        <begin position="296"/>
        <end position="308"/>
    </location>
</feature>
<feature type="compositionally biased region" description="Polar residues" evidence="1">
    <location>
        <begin position="283"/>
        <end position="294"/>
    </location>
</feature>
<keyword evidence="2" id="KW-0472">Membrane</keyword>
<evidence type="ECO:0000256" key="1">
    <source>
        <dbReference type="SAM" id="MobiDB-lite"/>
    </source>
</evidence>
<dbReference type="Proteomes" id="UP001215280">
    <property type="component" value="Unassembled WGS sequence"/>
</dbReference>
<accession>A0AAD7MQF0</accession>
<keyword evidence="2" id="KW-0812">Transmembrane</keyword>
<name>A0AAD7MQF0_9AGAR</name>